<dbReference type="InterPro" id="IPR036388">
    <property type="entry name" value="WH-like_DNA-bd_sf"/>
</dbReference>
<dbReference type="PANTHER" id="PTHR30537:SF74">
    <property type="entry name" value="HTH-TYPE TRANSCRIPTIONAL REGULATOR TRPI"/>
    <property type="match status" value="1"/>
</dbReference>
<feature type="region of interest" description="Disordered" evidence="5">
    <location>
        <begin position="1"/>
        <end position="20"/>
    </location>
</feature>
<dbReference type="SUPFAM" id="SSF53850">
    <property type="entry name" value="Periplasmic binding protein-like II"/>
    <property type="match status" value="1"/>
</dbReference>
<dbReference type="InterPro" id="IPR005119">
    <property type="entry name" value="LysR_subst-bd"/>
</dbReference>
<evidence type="ECO:0000256" key="3">
    <source>
        <dbReference type="ARBA" id="ARBA00023125"/>
    </source>
</evidence>
<evidence type="ECO:0000313" key="7">
    <source>
        <dbReference type="EMBL" id="AWB47818.1"/>
    </source>
</evidence>
<protein>
    <submittedName>
        <fullName evidence="7">LysR family transcriptional regulator</fullName>
    </submittedName>
</protein>
<dbReference type="Pfam" id="PF03466">
    <property type="entry name" value="LysR_substrate"/>
    <property type="match status" value="1"/>
</dbReference>
<dbReference type="AlphaFoldDB" id="A0A2S0UJ14"/>
<dbReference type="InterPro" id="IPR036390">
    <property type="entry name" value="WH_DNA-bd_sf"/>
</dbReference>
<name>A0A2S0UJ14_9RHOB</name>
<dbReference type="Gene3D" id="3.40.190.10">
    <property type="entry name" value="Periplasmic binding protein-like II"/>
    <property type="match status" value="2"/>
</dbReference>
<keyword evidence="2" id="KW-0805">Transcription regulation</keyword>
<dbReference type="KEGG" id="geh:HYN69_04200"/>
<sequence>MIHQDESPCQKSLSHKNIRKTHTKARPVLLPLNALRAFEAVVRTGSFTAAADQLFVTQSAVSHQIKHLEDWFGTPLFLREGNRPKPLPFAEELARNLSLSFGQIATACQRARDASTRQTLVIAAIPSVAICWLIPRLAGFRAARPDIDIRIIYAMHGRDIDFANVHLAFVFSRGSVSLPGSRIEPFLPGHSVPVCSPALAATIDPAAPPVETILSLPLLHDTDHTGWQEWFDRAGAAHRPAAAGPIFEDFNLLRAAALSGQGVALCPLAMVRPDIEANRLTRLSDVTVLDDTGYYLLWGPLGSAALLEQARAFRDWAFAERSLQDWQTDQSR</sequence>
<comment type="similarity">
    <text evidence="1">Belongs to the LysR transcriptional regulatory family.</text>
</comment>
<feature type="domain" description="HTH lysR-type" evidence="6">
    <location>
        <begin position="30"/>
        <end position="87"/>
    </location>
</feature>
<dbReference type="SUPFAM" id="SSF46785">
    <property type="entry name" value="Winged helix' DNA-binding domain"/>
    <property type="match status" value="1"/>
</dbReference>
<keyword evidence="4" id="KW-0804">Transcription</keyword>
<dbReference type="GO" id="GO:0043565">
    <property type="term" value="F:sequence-specific DNA binding"/>
    <property type="evidence" value="ECO:0007669"/>
    <property type="project" value="TreeGrafter"/>
</dbReference>
<dbReference type="PRINTS" id="PR00039">
    <property type="entry name" value="HTHLYSR"/>
</dbReference>
<evidence type="ECO:0000256" key="2">
    <source>
        <dbReference type="ARBA" id="ARBA00023015"/>
    </source>
</evidence>
<proteinExistence type="inferred from homology"/>
<dbReference type="PANTHER" id="PTHR30537">
    <property type="entry name" value="HTH-TYPE TRANSCRIPTIONAL REGULATOR"/>
    <property type="match status" value="1"/>
</dbReference>
<dbReference type="Gene3D" id="1.10.10.10">
    <property type="entry name" value="Winged helix-like DNA-binding domain superfamily/Winged helix DNA-binding domain"/>
    <property type="match status" value="1"/>
</dbReference>
<dbReference type="InterPro" id="IPR000847">
    <property type="entry name" value="LysR_HTH_N"/>
</dbReference>
<organism evidence="7 8">
    <name type="scientific">Paragemmobacter aquarius</name>
    <dbReference type="NCBI Taxonomy" id="2169400"/>
    <lineage>
        <taxon>Bacteria</taxon>
        <taxon>Pseudomonadati</taxon>
        <taxon>Pseudomonadota</taxon>
        <taxon>Alphaproteobacteria</taxon>
        <taxon>Rhodobacterales</taxon>
        <taxon>Paracoccaceae</taxon>
        <taxon>Paragemmobacter</taxon>
    </lineage>
</organism>
<dbReference type="CDD" id="cd08432">
    <property type="entry name" value="PBP2_GcdR_TrpI_HvrB_AmpR_like"/>
    <property type="match status" value="1"/>
</dbReference>
<evidence type="ECO:0000256" key="1">
    <source>
        <dbReference type="ARBA" id="ARBA00009437"/>
    </source>
</evidence>
<dbReference type="GO" id="GO:0006351">
    <property type="term" value="P:DNA-templated transcription"/>
    <property type="evidence" value="ECO:0007669"/>
    <property type="project" value="TreeGrafter"/>
</dbReference>
<dbReference type="Pfam" id="PF00126">
    <property type="entry name" value="HTH_1"/>
    <property type="match status" value="1"/>
</dbReference>
<accession>A0A2S0UJ14</accession>
<dbReference type="OrthoDB" id="9813056at2"/>
<evidence type="ECO:0000313" key="8">
    <source>
        <dbReference type="Proteomes" id="UP000244496"/>
    </source>
</evidence>
<dbReference type="EMBL" id="CP028918">
    <property type="protein sequence ID" value="AWB47818.1"/>
    <property type="molecule type" value="Genomic_DNA"/>
</dbReference>
<keyword evidence="3" id="KW-0238">DNA-binding</keyword>
<dbReference type="GO" id="GO:0003700">
    <property type="term" value="F:DNA-binding transcription factor activity"/>
    <property type="evidence" value="ECO:0007669"/>
    <property type="project" value="InterPro"/>
</dbReference>
<evidence type="ECO:0000256" key="4">
    <source>
        <dbReference type="ARBA" id="ARBA00023163"/>
    </source>
</evidence>
<dbReference type="PROSITE" id="PS50931">
    <property type="entry name" value="HTH_LYSR"/>
    <property type="match status" value="1"/>
</dbReference>
<reference evidence="7 8" key="1">
    <citation type="submission" date="2018-04" db="EMBL/GenBank/DDBJ databases">
        <title>Genome sequencing of Gemmobacter.</title>
        <authorList>
            <person name="Yi H."/>
            <person name="Baek M.-G."/>
        </authorList>
    </citation>
    <scope>NUCLEOTIDE SEQUENCE [LARGE SCALE GENOMIC DNA]</scope>
    <source>
        <strain evidence="7 8">HYN0069</strain>
    </source>
</reference>
<evidence type="ECO:0000259" key="6">
    <source>
        <dbReference type="PROSITE" id="PS50931"/>
    </source>
</evidence>
<dbReference type="InterPro" id="IPR058163">
    <property type="entry name" value="LysR-type_TF_proteobact-type"/>
</dbReference>
<keyword evidence="8" id="KW-1185">Reference proteome</keyword>
<evidence type="ECO:0000256" key="5">
    <source>
        <dbReference type="SAM" id="MobiDB-lite"/>
    </source>
</evidence>
<dbReference type="Proteomes" id="UP000244496">
    <property type="component" value="Chromosome"/>
</dbReference>
<gene>
    <name evidence="7" type="ORF">HYN69_04200</name>
</gene>